<keyword evidence="7" id="KW-1185">Reference proteome</keyword>
<feature type="region of interest" description="Disordered" evidence="4">
    <location>
        <begin position="541"/>
        <end position="566"/>
    </location>
</feature>
<dbReference type="Proteomes" id="UP001175271">
    <property type="component" value="Unassembled WGS sequence"/>
</dbReference>
<feature type="compositionally biased region" description="Basic and acidic residues" evidence="4">
    <location>
        <begin position="638"/>
        <end position="672"/>
    </location>
</feature>
<comment type="similarity">
    <text evidence="1">Belongs to the ubiquitin-conjugating enzyme family. UFC1 subfamily.</text>
</comment>
<gene>
    <name evidence="6" type="ORF">QR680_012705</name>
</gene>
<dbReference type="InterPro" id="IPR016135">
    <property type="entry name" value="UBQ-conjugating_enzyme/RWD"/>
</dbReference>
<dbReference type="InterPro" id="IPR036867">
    <property type="entry name" value="R3H_dom_sf"/>
</dbReference>
<sequence length="672" mass="73758">MAGLDESTKNALKKIPLLKTKAGPRDGELWLRRLEEEYKAIITFVQNNKETDSDWFRLEASEDGTRWFGKCWHYHNMVKYEFDVEFDIPVTYPTTAPEIAIPELDGKTAKMYRGGKICLSDHFKPLWARNAPKFGIAQAFSLGLGPWLAVEVPDLDGNGKKKQLVRSNAMCGDDDNRLQASSASASRRLSSNASSRDSAATDYTDTTGINLVNFFRGTLHKSPKDRQLLLDFEKNLQDFIRTDKQAYKFPAMCSYNRMLLHRVSAYFGLDHNVDQSGKAIVVNKTDHTRIPNDDFRSMIRSDLFTDASRMPRRGMQSFDDARGVPCTNGVYGGNVGLLGNTEFASRRARSFDVPDLGTSPVLYQQPVSGSQYSICSNSSGVAYAPSNVLQIVPQDLNESVSSTEANASLASPPIMESPAFAFYQRQQYGSAFAASFGSSPSYPMAFAEGMMFSPPTTSEIVPTSPPCQWSNGDAGYATSDQSAGSAPDNQVSYRSTVFQKFPDGTVYFYPTVVPTQQPQSLYYQASPDQLAQQIGEVRLTNSSSSSDVATGGDSTIAQPSSGGSQPTYIVQATTTAQPTFPTIGSPEMCYGSPPVPVYYQYYQQAPGVLYPVVANGYAYQQSYPAVTEALNTQNGTHPENETSKEAEQRPSDSPEADKKSDPSEITDSSKHD</sequence>
<dbReference type="PANTHER" id="PTHR12921">
    <property type="entry name" value="UBIQUITIN-FOLD MODIFIER-CONJUGATING ENZYME 1"/>
    <property type="match status" value="1"/>
</dbReference>
<feature type="region of interest" description="Disordered" evidence="4">
    <location>
        <begin position="172"/>
        <end position="201"/>
    </location>
</feature>
<dbReference type="SUPFAM" id="SSF82708">
    <property type="entry name" value="R3H domain"/>
    <property type="match status" value="1"/>
</dbReference>
<evidence type="ECO:0000256" key="1">
    <source>
        <dbReference type="ARBA" id="ARBA00008451"/>
    </source>
</evidence>
<feature type="region of interest" description="Disordered" evidence="4">
    <location>
        <begin position="630"/>
        <end position="672"/>
    </location>
</feature>
<name>A0AA39I2V9_9BILA</name>
<dbReference type="EMBL" id="JAUCMV010000002">
    <property type="protein sequence ID" value="KAK0416826.1"/>
    <property type="molecule type" value="Genomic_DNA"/>
</dbReference>
<dbReference type="GO" id="GO:0003676">
    <property type="term" value="F:nucleic acid binding"/>
    <property type="evidence" value="ECO:0007669"/>
    <property type="project" value="UniProtKB-UniRule"/>
</dbReference>
<comment type="caution">
    <text evidence="6">The sequence shown here is derived from an EMBL/GenBank/DDBJ whole genome shotgun (WGS) entry which is preliminary data.</text>
</comment>
<dbReference type="AlphaFoldDB" id="A0AA39I2V9"/>
<feature type="compositionally biased region" description="Polar residues" evidence="4">
    <location>
        <begin position="457"/>
        <end position="471"/>
    </location>
</feature>
<dbReference type="Pfam" id="PF01424">
    <property type="entry name" value="R3H"/>
    <property type="match status" value="1"/>
</dbReference>
<feature type="region of interest" description="Disordered" evidence="4">
    <location>
        <begin position="457"/>
        <end position="489"/>
    </location>
</feature>
<dbReference type="CDD" id="cd11686">
    <property type="entry name" value="UBCc_UFC1"/>
    <property type="match status" value="1"/>
</dbReference>
<evidence type="ECO:0000313" key="7">
    <source>
        <dbReference type="Proteomes" id="UP001175271"/>
    </source>
</evidence>
<keyword evidence="3" id="KW-0833">Ubl conjugation pathway</keyword>
<feature type="compositionally biased region" description="Low complexity" evidence="4">
    <location>
        <begin position="180"/>
        <end position="200"/>
    </location>
</feature>
<proteinExistence type="inferred from homology"/>
<evidence type="ECO:0000259" key="5">
    <source>
        <dbReference type="PROSITE" id="PS51061"/>
    </source>
</evidence>
<dbReference type="Gene3D" id="3.30.1370.50">
    <property type="entry name" value="R3H-like domain"/>
    <property type="match status" value="1"/>
</dbReference>
<dbReference type="GO" id="GO:1990592">
    <property type="term" value="P:protein K69-linked ufmylation"/>
    <property type="evidence" value="ECO:0007669"/>
    <property type="project" value="TreeGrafter"/>
</dbReference>
<accession>A0AA39I2V9</accession>
<feature type="domain" description="R3H" evidence="5">
    <location>
        <begin position="226"/>
        <end position="288"/>
    </location>
</feature>
<dbReference type="GO" id="GO:0061657">
    <property type="term" value="F:UFM1 conjugating enzyme activity"/>
    <property type="evidence" value="ECO:0007669"/>
    <property type="project" value="InterPro"/>
</dbReference>
<reference evidence="6" key="1">
    <citation type="submission" date="2023-06" db="EMBL/GenBank/DDBJ databases">
        <title>Genomic analysis of the entomopathogenic nematode Steinernema hermaphroditum.</title>
        <authorList>
            <person name="Schwarz E.M."/>
            <person name="Heppert J.K."/>
            <person name="Baniya A."/>
            <person name="Schwartz H.T."/>
            <person name="Tan C.-H."/>
            <person name="Antoshechkin I."/>
            <person name="Sternberg P.W."/>
            <person name="Goodrich-Blair H."/>
            <person name="Dillman A.R."/>
        </authorList>
    </citation>
    <scope>NUCLEOTIDE SEQUENCE</scope>
    <source>
        <strain evidence="6">PS9179</strain>
        <tissue evidence="6">Whole animal</tissue>
    </source>
</reference>
<dbReference type="InterPro" id="IPR014806">
    <property type="entry name" value="Ufc1"/>
</dbReference>
<dbReference type="PROSITE" id="PS51061">
    <property type="entry name" value="R3H"/>
    <property type="match status" value="1"/>
</dbReference>
<dbReference type="CDD" id="cd02642">
    <property type="entry name" value="R3H_encore_like"/>
    <property type="match status" value="1"/>
</dbReference>
<protein>
    <recommendedName>
        <fullName evidence="2">Ubiquitin-fold modifier-conjugating enzyme 1</fullName>
    </recommendedName>
</protein>
<dbReference type="SUPFAM" id="SSF54495">
    <property type="entry name" value="UBC-like"/>
    <property type="match status" value="1"/>
</dbReference>
<dbReference type="Gene3D" id="3.10.110.10">
    <property type="entry name" value="Ubiquitin Conjugating Enzyme"/>
    <property type="match status" value="1"/>
</dbReference>
<evidence type="ECO:0000256" key="2">
    <source>
        <dbReference type="ARBA" id="ARBA00013306"/>
    </source>
</evidence>
<dbReference type="Pfam" id="PF08694">
    <property type="entry name" value="UFC1"/>
    <property type="match status" value="1"/>
</dbReference>
<organism evidence="6 7">
    <name type="scientific">Steinernema hermaphroditum</name>
    <dbReference type="NCBI Taxonomy" id="289476"/>
    <lineage>
        <taxon>Eukaryota</taxon>
        <taxon>Metazoa</taxon>
        <taxon>Ecdysozoa</taxon>
        <taxon>Nematoda</taxon>
        <taxon>Chromadorea</taxon>
        <taxon>Rhabditida</taxon>
        <taxon>Tylenchina</taxon>
        <taxon>Panagrolaimomorpha</taxon>
        <taxon>Strongyloidoidea</taxon>
        <taxon>Steinernematidae</taxon>
        <taxon>Steinernema</taxon>
    </lineage>
</organism>
<feature type="compositionally biased region" description="Polar residues" evidence="4">
    <location>
        <begin position="478"/>
        <end position="489"/>
    </location>
</feature>
<evidence type="ECO:0000256" key="3">
    <source>
        <dbReference type="ARBA" id="ARBA00022786"/>
    </source>
</evidence>
<dbReference type="PANTHER" id="PTHR12921:SF0">
    <property type="entry name" value="UBIQUITIN-FOLD MODIFIER-CONJUGATING ENZYME 1"/>
    <property type="match status" value="1"/>
</dbReference>
<evidence type="ECO:0000313" key="6">
    <source>
        <dbReference type="EMBL" id="KAK0416826.1"/>
    </source>
</evidence>
<dbReference type="SMART" id="SM00393">
    <property type="entry name" value="R3H"/>
    <property type="match status" value="1"/>
</dbReference>
<dbReference type="InterPro" id="IPR001374">
    <property type="entry name" value="R3H_dom"/>
</dbReference>
<evidence type="ECO:0000256" key="4">
    <source>
        <dbReference type="SAM" id="MobiDB-lite"/>
    </source>
</evidence>
<dbReference type="GO" id="GO:0005737">
    <property type="term" value="C:cytoplasm"/>
    <property type="evidence" value="ECO:0007669"/>
    <property type="project" value="TreeGrafter"/>
</dbReference>